<dbReference type="InterPro" id="IPR050245">
    <property type="entry name" value="PrsA_foldase"/>
</dbReference>
<evidence type="ECO:0000313" key="3">
    <source>
        <dbReference type="EMBL" id="QHX44138.1"/>
    </source>
</evidence>
<dbReference type="EMBL" id="CP048020">
    <property type="protein sequence ID" value="QHX44138.1"/>
    <property type="molecule type" value="Genomic_DNA"/>
</dbReference>
<feature type="domain" description="PpiC" evidence="2">
    <location>
        <begin position="169"/>
        <end position="303"/>
    </location>
</feature>
<gene>
    <name evidence="3" type="ORF">GWP43_12535</name>
</gene>
<dbReference type="SUPFAM" id="SSF109998">
    <property type="entry name" value="Triger factor/SurA peptide-binding domain-like"/>
    <property type="match status" value="1"/>
</dbReference>
<keyword evidence="1" id="KW-0732">Signal</keyword>
<dbReference type="GO" id="GO:0003755">
    <property type="term" value="F:peptidyl-prolyl cis-trans isomerase activity"/>
    <property type="evidence" value="ECO:0007669"/>
    <property type="project" value="InterPro"/>
</dbReference>
<organism evidence="3 4">
    <name type="scientific">Treponema vincentii</name>
    <dbReference type="NCBI Taxonomy" id="69710"/>
    <lineage>
        <taxon>Bacteria</taxon>
        <taxon>Pseudomonadati</taxon>
        <taxon>Spirochaetota</taxon>
        <taxon>Spirochaetia</taxon>
        <taxon>Spirochaetales</taxon>
        <taxon>Treponemataceae</taxon>
        <taxon>Treponema</taxon>
    </lineage>
</organism>
<dbReference type="RefSeq" id="WP_162664424.1">
    <property type="nucleotide sequence ID" value="NZ_CP048020.1"/>
</dbReference>
<evidence type="ECO:0000313" key="4">
    <source>
        <dbReference type="Proteomes" id="UP000464374"/>
    </source>
</evidence>
<name>A0A6P1Y2Y2_9SPIR</name>
<reference evidence="3 4" key="1">
    <citation type="submission" date="2020-01" db="EMBL/GenBank/DDBJ databases">
        <title>Complete genome sequence of a human oral phylogroup 1 Treponema sp. strain ATCC 700766, originally isolated from periodontitis dental plaque.</title>
        <authorList>
            <person name="Chan Y."/>
            <person name="Huo Y.-B."/>
            <person name="Yu X.-L."/>
            <person name="Zeng H."/>
            <person name="Leung W.-K."/>
            <person name="Watt R.M."/>
        </authorList>
    </citation>
    <scope>NUCLEOTIDE SEQUENCE [LARGE SCALE GENOMIC DNA]</scope>
    <source>
        <strain evidence="3 4">OMZ 804</strain>
    </source>
</reference>
<dbReference type="AlphaFoldDB" id="A0A6P1Y2Y2"/>
<sequence>MKKTVIMLFIVLSLSISGVFAQTNLQPIAEVKLTGRTPITLGQLKTRVSALEKEIGRKMTLEERQQTLDGLINERLIVQAAEKDGIKIMDSEVNNYFTEYVSNQLGQQVSEADFAKLIKEKTNMSLDEYMKAQNGMTLAEFKSFLRTQLTAQRYVMQKKQKELQSIPSPSDDQIRSYYEVNKQSFVQPDTVQLFLVVAPKGDKASTAEKTIKDIQKKLTANSKATADIRAKSQEKNSGYQAGEIFVSKTSLAAEQLGIPMDELLKIFNMKVGDVSPITETGANYQCFVVLAKKDAKILGLSDVVEPGGNVSLYEYIKKMVIMQRQNEALNNALVSVTNELRKSENFVIFKTGTDLEKALSW</sequence>
<dbReference type="KEGG" id="trz:GWP43_12535"/>
<dbReference type="Gene3D" id="3.10.50.40">
    <property type="match status" value="1"/>
</dbReference>
<dbReference type="PANTHER" id="PTHR47245:SF2">
    <property type="entry name" value="PEPTIDYL-PROLYL CIS-TRANS ISOMERASE HP_0175-RELATED"/>
    <property type="match status" value="1"/>
</dbReference>
<dbReference type="Pfam" id="PF13145">
    <property type="entry name" value="Rotamase_2"/>
    <property type="match status" value="1"/>
</dbReference>
<dbReference type="InterPro" id="IPR046357">
    <property type="entry name" value="PPIase_dom_sf"/>
</dbReference>
<proteinExistence type="predicted"/>
<dbReference type="Pfam" id="PF13624">
    <property type="entry name" value="SurA_N_3"/>
    <property type="match status" value="1"/>
</dbReference>
<protein>
    <submittedName>
        <fullName evidence="3">Peptidyl-prolyl cis-trans isomerase</fullName>
    </submittedName>
</protein>
<feature type="chain" id="PRO_5026994037" evidence="1">
    <location>
        <begin position="22"/>
        <end position="361"/>
    </location>
</feature>
<dbReference type="Gene3D" id="1.10.4030.10">
    <property type="entry name" value="Porin chaperone SurA, peptide-binding domain"/>
    <property type="match status" value="2"/>
</dbReference>
<dbReference type="PANTHER" id="PTHR47245">
    <property type="entry name" value="PEPTIDYLPROLYL ISOMERASE"/>
    <property type="match status" value="1"/>
</dbReference>
<dbReference type="Proteomes" id="UP000464374">
    <property type="component" value="Chromosome"/>
</dbReference>
<dbReference type="InterPro" id="IPR027304">
    <property type="entry name" value="Trigger_fact/SurA_dom_sf"/>
</dbReference>
<accession>A0A6P1Y2Y2</accession>
<dbReference type="InterPro" id="IPR000297">
    <property type="entry name" value="PPIase_PpiC"/>
</dbReference>
<evidence type="ECO:0000259" key="2">
    <source>
        <dbReference type="Pfam" id="PF13145"/>
    </source>
</evidence>
<evidence type="ECO:0000256" key="1">
    <source>
        <dbReference type="SAM" id="SignalP"/>
    </source>
</evidence>
<feature type="signal peptide" evidence="1">
    <location>
        <begin position="1"/>
        <end position="21"/>
    </location>
</feature>
<keyword evidence="3" id="KW-0413">Isomerase</keyword>